<organism evidence="7 8">
    <name type="scientific">Plastoroseomonas arctica</name>
    <dbReference type="NCBI Taxonomy" id="1509237"/>
    <lineage>
        <taxon>Bacteria</taxon>
        <taxon>Pseudomonadati</taxon>
        <taxon>Pseudomonadota</taxon>
        <taxon>Alphaproteobacteria</taxon>
        <taxon>Acetobacterales</taxon>
        <taxon>Acetobacteraceae</taxon>
        <taxon>Plastoroseomonas</taxon>
    </lineage>
</organism>
<dbReference type="Pfam" id="PF01522">
    <property type="entry name" value="Polysacc_deac_1"/>
    <property type="match status" value="1"/>
</dbReference>
<gene>
    <name evidence="7" type="ORF">GXW79_14005</name>
</gene>
<evidence type="ECO:0000256" key="5">
    <source>
        <dbReference type="SAM" id="SignalP"/>
    </source>
</evidence>
<dbReference type="EMBL" id="JAAEDH010000016">
    <property type="protein sequence ID" value="MBR0656192.1"/>
    <property type="molecule type" value="Genomic_DNA"/>
</dbReference>
<dbReference type="SUPFAM" id="SSF88713">
    <property type="entry name" value="Glycoside hydrolase/deacetylase"/>
    <property type="match status" value="1"/>
</dbReference>
<dbReference type="GO" id="GO:0005975">
    <property type="term" value="P:carbohydrate metabolic process"/>
    <property type="evidence" value="ECO:0007669"/>
    <property type="project" value="InterPro"/>
</dbReference>
<dbReference type="PANTHER" id="PTHR10587:SF134">
    <property type="entry name" value="SECRETED PROTEIN"/>
    <property type="match status" value="1"/>
</dbReference>
<proteinExistence type="inferred from homology"/>
<keyword evidence="8" id="KW-1185">Reference proteome</keyword>
<evidence type="ECO:0000313" key="7">
    <source>
        <dbReference type="EMBL" id="MBR0656192.1"/>
    </source>
</evidence>
<dbReference type="InterPro" id="IPR011330">
    <property type="entry name" value="Glyco_hydro/deAcase_b/a-brl"/>
</dbReference>
<dbReference type="GO" id="GO:0016810">
    <property type="term" value="F:hydrolase activity, acting on carbon-nitrogen (but not peptide) bonds"/>
    <property type="evidence" value="ECO:0007669"/>
    <property type="project" value="InterPro"/>
</dbReference>
<evidence type="ECO:0000259" key="6">
    <source>
        <dbReference type="Pfam" id="PF01522"/>
    </source>
</evidence>
<evidence type="ECO:0000256" key="1">
    <source>
        <dbReference type="ARBA" id="ARBA00003236"/>
    </source>
</evidence>
<comment type="similarity">
    <text evidence="2">Belongs to the polysaccharide deacetylase family.</text>
</comment>
<evidence type="ECO:0000256" key="4">
    <source>
        <dbReference type="ARBA" id="ARBA00032976"/>
    </source>
</evidence>
<sequence>MCRACLSRRGALAALGAVMAAPARAETLVEPRMRLRAVPADRLTVAITLDACGGAFDSRIAQALVEAGIPATLFVTGTWLAQNPAAFAMLLARPDLFGFENHGARHIPAVLGAGRVFNLAVAGRVEAVEREVMEGAAAVVAVGGAAPRWYRGATGRYSPGALAEIARLGFVVAGYSLNGDDGAGLAPERVARRIAAAPTGSVLLAHINHPERPCGAGVAAGILALRARGATFVRLDQLGPEAVEAA</sequence>
<dbReference type="Gene3D" id="3.20.20.370">
    <property type="entry name" value="Glycoside hydrolase/deacetylase"/>
    <property type="match status" value="1"/>
</dbReference>
<protein>
    <recommendedName>
        <fullName evidence="3">Chitooligosaccharide deacetylase</fullName>
    </recommendedName>
    <alternativeName>
        <fullName evidence="4">Nodulation protein B</fullName>
    </alternativeName>
</protein>
<dbReference type="InterPro" id="IPR002509">
    <property type="entry name" value="NODB_dom"/>
</dbReference>
<evidence type="ECO:0000256" key="2">
    <source>
        <dbReference type="ARBA" id="ARBA00010973"/>
    </source>
</evidence>
<accession>A0AAF1JXW1</accession>
<comment type="caution">
    <text evidence="7">The sequence shown here is derived from an EMBL/GenBank/DDBJ whole genome shotgun (WGS) entry which is preliminary data.</text>
</comment>
<feature type="domain" description="NodB homology" evidence="6">
    <location>
        <begin position="41"/>
        <end position="172"/>
    </location>
</feature>
<keyword evidence="5" id="KW-0732">Signal</keyword>
<evidence type="ECO:0000313" key="8">
    <source>
        <dbReference type="Proteomes" id="UP001196068"/>
    </source>
</evidence>
<dbReference type="InterPro" id="IPR050248">
    <property type="entry name" value="Polysacc_deacetylase_ArnD"/>
</dbReference>
<reference evidence="7" key="2">
    <citation type="journal article" date="2021" name="Syst. Appl. Microbiol.">
        <title>Roseomonas hellenica sp. nov., isolated from roots of wild-growing Alkanna tinctoria.</title>
        <authorList>
            <person name="Rat A."/>
            <person name="Naranjo H.D."/>
            <person name="Lebbe L."/>
            <person name="Cnockaert M."/>
            <person name="Krigas N."/>
            <person name="Grigoriadou K."/>
            <person name="Maloupa E."/>
            <person name="Willems A."/>
        </authorList>
    </citation>
    <scope>NUCLEOTIDE SEQUENCE</scope>
    <source>
        <strain evidence="7">LMG 28251</strain>
    </source>
</reference>
<comment type="function">
    <text evidence="1">Is involved in generating a small heat-stable compound (Nod), an acylated oligomer of N-acetylglucosamine, that stimulates mitosis in various plant protoplasts.</text>
</comment>
<name>A0AAF1JXW1_9PROT</name>
<dbReference type="AlphaFoldDB" id="A0AAF1JXW1"/>
<dbReference type="Proteomes" id="UP001196068">
    <property type="component" value="Unassembled WGS sequence"/>
</dbReference>
<evidence type="ECO:0000256" key="3">
    <source>
        <dbReference type="ARBA" id="ARBA00020071"/>
    </source>
</evidence>
<reference evidence="7" key="1">
    <citation type="submission" date="2020-01" db="EMBL/GenBank/DDBJ databases">
        <authorList>
            <person name="Rat A."/>
        </authorList>
    </citation>
    <scope>NUCLEOTIDE SEQUENCE</scope>
    <source>
        <strain evidence="7">LMG 28251</strain>
    </source>
</reference>
<dbReference type="PANTHER" id="PTHR10587">
    <property type="entry name" value="GLYCOSYL TRANSFERASE-RELATED"/>
    <property type="match status" value="1"/>
</dbReference>
<feature type="chain" id="PRO_5042165543" description="Chitooligosaccharide deacetylase" evidence="5">
    <location>
        <begin position="26"/>
        <end position="246"/>
    </location>
</feature>
<feature type="signal peptide" evidence="5">
    <location>
        <begin position="1"/>
        <end position="25"/>
    </location>
</feature>